<dbReference type="EMBL" id="JASXSX010000001">
    <property type="protein sequence ID" value="MDT3767527.1"/>
    <property type="molecule type" value="Genomic_DNA"/>
</dbReference>
<gene>
    <name evidence="1" type="ORF">QS713_05555</name>
</gene>
<evidence type="ECO:0000313" key="1">
    <source>
        <dbReference type="EMBL" id="MDT3767527.1"/>
    </source>
</evidence>
<evidence type="ECO:0008006" key="3">
    <source>
        <dbReference type="Google" id="ProtNLM"/>
    </source>
</evidence>
<accession>A0ABU3IDF9</accession>
<sequence>MFDQAASLQAVTPQRVYAALEQAKVQCVAGTDGRAIIPFYGHFMELRHSAIENGQYLWRIHAPWARSVNIAYLREVKDVVQRLNGTIYAPKIAYYVMDEGKIRFNASWAFNWSAGATDTQILQELNLIIGSTNYVLSQLNTAFPDPWESERPDSDA</sequence>
<reference evidence="1 2" key="1">
    <citation type="submission" date="2023-06" db="EMBL/GenBank/DDBJ databases">
        <title>Draft genome sequence of Gleimia hominis type strain CCUG 57540T.</title>
        <authorList>
            <person name="Salva-Serra F."/>
            <person name="Cardew S."/>
            <person name="Jensie Markopoulos S."/>
            <person name="Ohlen M."/>
            <person name="Inganas E."/>
            <person name="Svensson-Stadler L."/>
            <person name="Moore E.R.B."/>
        </authorList>
    </citation>
    <scope>NUCLEOTIDE SEQUENCE [LARGE SCALE GENOMIC DNA]</scope>
    <source>
        <strain evidence="1 2">CCUG 57540</strain>
    </source>
</reference>
<dbReference type="Proteomes" id="UP001247542">
    <property type="component" value="Unassembled WGS sequence"/>
</dbReference>
<protein>
    <recommendedName>
        <fullName evidence="3">YbjN domain-containing protein</fullName>
    </recommendedName>
</protein>
<name>A0ABU3IDF9_9ACTO</name>
<keyword evidence="2" id="KW-1185">Reference proteome</keyword>
<proteinExistence type="predicted"/>
<organism evidence="1 2">
    <name type="scientific">Gleimia hominis</name>
    <dbReference type="NCBI Taxonomy" id="595468"/>
    <lineage>
        <taxon>Bacteria</taxon>
        <taxon>Bacillati</taxon>
        <taxon>Actinomycetota</taxon>
        <taxon>Actinomycetes</taxon>
        <taxon>Actinomycetales</taxon>
        <taxon>Actinomycetaceae</taxon>
        <taxon>Gleimia</taxon>
    </lineage>
</organism>
<comment type="caution">
    <text evidence="1">The sequence shown here is derived from an EMBL/GenBank/DDBJ whole genome shotgun (WGS) entry which is preliminary data.</text>
</comment>
<evidence type="ECO:0000313" key="2">
    <source>
        <dbReference type="Proteomes" id="UP001247542"/>
    </source>
</evidence>
<dbReference type="RefSeq" id="WP_313273152.1">
    <property type="nucleotide sequence ID" value="NZ_JASXSX010000001.1"/>
</dbReference>